<dbReference type="VEuPathDB" id="FungiDB:ASPVEDRAFT_420454"/>
<dbReference type="EMBL" id="KV878141">
    <property type="protein sequence ID" value="OJJ08947.1"/>
    <property type="molecule type" value="Genomic_DNA"/>
</dbReference>
<dbReference type="RefSeq" id="XP_040674709.1">
    <property type="nucleotide sequence ID" value="XM_040812493.1"/>
</dbReference>
<gene>
    <name evidence="2" type="ORF">ASPVEDRAFT_420454</name>
</gene>
<name>A0A1L9Q5A6_ASPVE</name>
<dbReference type="GeneID" id="63728004"/>
<evidence type="ECO:0000256" key="1">
    <source>
        <dbReference type="SAM" id="Phobius"/>
    </source>
</evidence>
<accession>A0A1L9Q5A6</accession>
<keyword evidence="3" id="KW-1185">Reference proteome</keyword>
<dbReference type="AlphaFoldDB" id="A0A1L9Q5A6"/>
<proteinExistence type="predicted"/>
<keyword evidence="1" id="KW-0812">Transmembrane</keyword>
<protein>
    <submittedName>
        <fullName evidence="2">Uncharacterized protein</fullName>
    </submittedName>
</protein>
<dbReference type="Proteomes" id="UP000184073">
    <property type="component" value="Unassembled WGS sequence"/>
</dbReference>
<evidence type="ECO:0000313" key="3">
    <source>
        <dbReference type="Proteomes" id="UP000184073"/>
    </source>
</evidence>
<keyword evidence="1" id="KW-1133">Transmembrane helix</keyword>
<feature type="transmembrane region" description="Helical" evidence="1">
    <location>
        <begin position="6"/>
        <end position="24"/>
    </location>
</feature>
<organism evidence="2 3">
    <name type="scientific">Aspergillus versicolor CBS 583.65</name>
    <dbReference type="NCBI Taxonomy" id="1036611"/>
    <lineage>
        <taxon>Eukaryota</taxon>
        <taxon>Fungi</taxon>
        <taxon>Dikarya</taxon>
        <taxon>Ascomycota</taxon>
        <taxon>Pezizomycotina</taxon>
        <taxon>Eurotiomycetes</taxon>
        <taxon>Eurotiomycetidae</taxon>
        <taxon>Eurotiales</taxon>
        <taxon>Aspergillaceae</taxon>
        <taxon>Aspergillus</taxon>
        <taxon>Aspergillus subgen. Nidulantes</taxon>
    </lineage>
</organism>
<keyword evidence="1" id="KW-0472">Membrane</keyword>
<reference evidence="3" key="1">
    <citation type="journal article" date="2017" name="Genome Biol.">
        <title>Comparative genomics reveals high biological diversity and specific adaptations in the industrially and medically important fungal genus Aspergillus.</title>
        <authorList>
            <person name="de Vries R.P."/>
            <person name="Riley R."/>
            <person name="Wiebenga A."/>
            <person name="Aguilar-Osorio G."/>
            <person name="Amillis S."/>
            <person name="Uchima C.A."/>
            <person name="Anderluh G."/>
            <person name="Asadollahi M."/>
            <person name="Askin M."/>
            <person name="Barry K."/>
            <person name="Battaglia E."/>
            <person name="Bayram O."/>
            <person name="Benocci T."/>
            <person name="Braus-Stromeyer S.A."/>
            <person name="Caldana C."/>
            <person name="Canovas D."/>
            <person name="Cerqueira G.C."/>
            <person name="Chen F."/>
            <person name="Chen W."/>
            <person name="Choi C."/>
            <person name="Clum A."/>
            <person name="Dos Santos R.A."/>
            <person name="Damasio A.R."/>
            <person name="Diallinas G."/>
            <person name="Emri T."/>
            <person name="Fekete E."/>
            <person name="Flipphi M."/>
            <person name="Freyberg S."/>
            <person name="Gallo A."/>
            <person name="Gournas C."/>
            <person name="Habgood R."/>
            <person name="Hainaut M."/>
            <person name="Harispe M.L."/>
            <person name="Henrissat B."/>
            <person name="Hilden K.S."/>
            <person name="Hope R."/>
            <person name="Hossain A."/>
            <person name="Karabika E."/>
            <person name="Karaffa L."/>
            <person name="Karanyi Z."/>
            <person name="Krasevec N."/>
            <person name="Kuo A."/>
            <person name="Kusch H."/>
            <person name="LaButti K."/>
            <person name="Lagendijk E.L."/>
            <person name="Lapidus A."/>
            <person name="Levasseur A."/>
            <person name="Lindquist E."/>
            <person name="Lipzen A."/>
            <person name="Logrieco A.F."/>
            <person name="MacCabe A."/>
            <person name="Maekelae M.R."/>
            <person name="Malavazi I."/>
            <person name="Melin P."/>
            <person name="Meyer V."/>
            <person name="Mielnichuk N."/>
            <person name="Miskei M."/>
            <person name="Molnar A.P."/>
            <person name="Mule G."/>
            <person name="Ngan C.Y."/>
            <person name="Orejas M."/>
            <person name="Orosz E."/>
            <person name="Ouedraogo J.P."/>
            <person name="Overkamp K.M."/>
            <person name="Park H.-S."/>
            <person name="Perrone G."/>
            <person name="Piumi F."/>
            <person name="Punt P.J."/>
            <person name="Ram A.F."/>
            <person name="Ramon A."/>
            <person name="Rauscher S."/>
            <person name="Record E."/>
            <person name="Riano-Pachon D.M."/>
            <person name="Robert V."/>
            <person name="Roehrig J."/>
            <person name="Ruller R."/>
            <person name="Salamov A."/>
            <person name="Salih N.S."/>
            <person name="Samson R.A."/>
            <person name="Sandor E."/>
            <person name="Sanguinetti M."/>
            <person name="Schuetze T."/>
            <person name="Sepcic K."/>
            <person name="Shelest E."/>
            <person name="Sherlock G."/>
            <person name="Sophianopoulou V."/>
            <person name="Squina F.M."/>
            <person name="Sun H."/>
            <person name="Susca A."/>
            <person name="Todd R.B."/>
            <person name="Tsang A."/>
            <person name="Unkles S.E."/>
            <person name="van de Wiele N."/>
            <person name="van Rossen-Uffink D."/>
            <person name="Oliveira J.V."/>
            <person name="Vesth T.C."/>
            <person name="Visser J."/>
            <person name="Yu J.-H."/>
            <person name="Zhou M."/>
            <person name="Andersen M.R."/>
            <person name="Archer D.B."/>
            <person name="Baker S.E."/>
            <person name="Benoit I."/>
            <person name="Brakhage A.A."/>
            <person name="Braus G.H."/>
            <person name="Fischer R."/>
            <person name="Frisvad J.C."/>
            <person name="Goldman G.H."/>
            <person name="Houbraken J."/>
            <person name="Oakley B."/>
            <person name="Pocsi I."/>
            <person name="Scazzocchio C."/>
            <person name="Seiboth B."/>
            <person name="vanKuyk P.A."/>
            <person name="Wortman J."/>
            <person name="Dyer P.S."/>
            <person name="Grigoriev I.V."/>
        </authorList>
    </citation>
    <scope>NUCLEOTIDE SEQUENCE [LARGE SCALE GENOMIC DNA]</scope>
    <source>
        <strain evidence="3">CBS 583.65</strain>
    </source>
</reference>
<sequence>MNDGLVSILACAAHTLSLSLFLPLSKLRRRSDLIYRVPESKTNSSSSSIYEATVFPEDQGYVPLKTTNGFRQKRSRSTIRNTTLILIPALFSLDQSQAPAWKLPSHWRIPAARHPWSPRVLRPGFFSFASMLSPSHNH</sequence>
<evidence type="ECO:0000313" key="2">
    <source>
        <dbReference type="EMBL" id="OJJ08947.1"/>
    </source>
</evidence>